<dbReference type="EMBL" id="BK015962">
    <property type="protein sequence ID" value="DAF87400.1"/>
    <property type="molecule type" value="Genomic_DNA"/>
</dbReference>
<evidence type="ECO:0000313" key="1">
    <source>
        <dbReference type="EMBL" id="DAF87400.1"/>
    </source>
</evidence>
<name>A0A8S5TYW4_9CAUD</name>
<sequence>MFQLTNYSVKALAYLLARRLAILSNSYAALPILPQKLFSAQLQSHRQ</sequence>
<reference evidence="1" key="1">
    <citation type="journal article" date="2021" name="Proc. Natl. Acad. Sci. U.S.A.">
        <title>A Catalog of Tens of Thousands of Viruses from Human Metagenomes Reveals Hidden Associations with Chronic Diseases.</title>
        <authorList>
            <person name="Tisza M.J."/>
            <person name="Buck C.B."/>
        </authorList>
    </citation>
    <scope>NUCLEOTIDE SEQUENCE</scope>
    <source>
        <strain evidence="1">CtnPP24</strain>
    </source>
</reference>
<proteinExistence type="predicted"/>
<accession>A0A8S5TYW4</accession>
<organism evidence="1">
    <name type="scientific">Siphoviridae sp. ctnPP24</name>
    <dbReference type="NCBI Taxonomy" id="2825662"/>
    <lineage>
        <taxon>Viruses</taxon>
        <taxon>Duplodnaviria</taxon>
        <taxon>Heunggongvirae</taxon>
        <taxon>Uroviricota</taxon>
        <taxon>Caudoviricetes</taxon>
    </lineage>
</organism>
<protein>
    <submittedName>
        <fullName evidence="1">Uncharacterized protein</fullName>
    </submittedName>
</protein>